<accession>A0ABS8WQ97</accession>
<name>A0ABS8WQ97_DATST</name>
<reference evidence="1 2" key="1">
    <citation type="journal article" date="2021" name="BMC Genomics">
        <title>Datura genome reveals duplications of psychoactive alkaloid biosynthetic genes and high mutation rate following tissue culture.</title>
        <authorList>
            <person name="Rajewski A."/>
            <person name="Carter-House D."/>
            <person name="Stajich J."/>
            <person name="Litt A."/>
        </authorList>
    </citation>
    <scope>NUCLEOTIDE SEQUENCE [LARGE SCALE GENOMIC DNA]</scope>
    <source>
        <strain evidence="1">AR-01</strain>
    </source>
</reference>
<proteinExistence type="predicted"/>
<comment type="caution">
    <text evidence="1">The sequence shown here is derived from an EMBL/GenBank/DDBJ whole genome shotgun (WGS) entry which is preliminary data.</text>
</comment>
<organism evidence="1 2">
    <name type="scientific">Datura stramonium</name>
    <name type="common">Jimsonweed</name>
    <name type="synonym">Common thornapple</name>
    <dbReference type="NCBI Taxonomy" id="4076"/>
    <lineage>
        <taxon>Eukaryota</taxon>
        <taxon>Viridiplantae</taxon>
        <taxon>Streptophyta</taxon>
        <taxon>Embryophyta</taxon>
        <taxon>Tracheophyta</taxon>
        <taxon>Spermatophyta</taxon>
        <taxon>Magnoliopsida</taxon>
        <taxon>eudicotyledons</taxon>
        <taxon>Gunneridae</taxon>
        <taxon>Pentapetalae</taxon>
        <taxon>asterids</taxon>
        <taxon>lamiids</taxon>
        <taxon>Solanales</taxon>
        <taxon>Solanaceae</taxon>
        <taxon>Solanoideae</taxon>
        <taxon>Datureae</taxon>
        <taxon>Datura</taxon>
    </lineage>
</organism>
<keyword evidence="2" id="KW-1185">Reference proteome</keyword>
<evidence type="ECO:0000313" key="1">
    <source>
        <dbReference type="EMBL" id="MCE3051670.1"/>
    </source>
</evidence>
<dbReference type="Proteomes" id="UP000823775">
    <property type="component" value="Unassembled WGS sequence"/>
</dbReference>
<protein>
    <submittedName>
        <fullName evidence="1">Uncharacterized protein</fullName>
    </submittedName>
</protein>
<gene>
    <name evidence="1" type="ORF">HAX54_050479</name>
</gene>
<sequence length="142" mass="15860">MQQWRFKGLIQMSLLGIEEQKDSIASVQEQMVPQVSLHKKASFDTGLLTPAEEQLLSPLLGLEKFSTLSGNKIKVSRGYNYRVELGLKSAMPGHLWRIVPLIAPPSLVHHSSLGAAMHVRCQLLSYSSHQPRFSILALFSHN</sequence>
<dbReference type="EMBL" id="JACEIK010008820">
    <property type="protein sequence ID" value="MCE3051670.1"/>
    <property type="molecule type" value="Genomic_DNA"/>
</dbReference>
<evidence type="ECO:0000313" key="2">
    <source>
        <dbReference type="Proteomes" id="UP000823775"/>
    </source>
</evidence>